<proteinExistence type="predicted"/>
<evidence type="ECO:0000256" key="1">
    <source>
        <dbReference type="SAM" id="MobiDB-lite"/>
    </source>
</evidence>
<organism evidence="2">
    <name type="scientific">Picea glauca</name>
    <name type="common">White spruce</name>
    <name type="synonym">Pinus glauca</name>
    <dbReference type="NCBI Taxonomy" id="3330"/>
    <lineage>
        <taxon>Eukaryota</taxon>
        <taxon>Viridiplantae</taxon>
        <taxon>Streptophyta</taxon>
        <taxon>Embryophyta</taxon>
        <taxon>Tracheophyta</taxon>
        <taxon>Spermatophyta</taxon>
        <taxon>Pinopsida</taxon>
        <taxon>Pinidae</taxon>
        <taxon>Conifers I</taxon>
        <taxon>Pinales</taxon>
        <taxon>Pinaceae</taxon>
        <taxon>Picea</taxon>
    </lineage>
</organism>
<evidence type="ECO:0000313" key="2">
    <source>
        <dbReference type="EMBL" id="KUM46666.1"/>
    </source>
</evidence>
<protein>
    <submittedName>
        <fullName evidence="2">Uncharacterized protein</fullName>
    </submittedName>
</protein>
<comment type="caution">
    <text evidence="2">The sequence shown here is derived from an EMBL/GenBank/DDBJ whole genome shotgun (WGS) entry which is preliminary data.</text>
</comment>
<gene>
    <name evidence="2" type="ORF">ABT39_MTgene1346</name>
</gene>
<feature type="compositionally biased region" description="Polar residues" evidence="1">
    <location>
        <begin position="33"/>
        <end position="42"/>
    </location>
</feature>
<feature type="region of interest" description="Disordered" evidence="1">
    <location>
        <begin position="33"/>
        <end position="91"/>
    </location>
</feature>
<geneLocation type="mitochondrion" evidence="2"/>
<name>A0A101LWK7_PICGL</name>
<feature type="compositionally biased region" description="Basic and acidic residues" evidence="1">
    <location>
        <begin position="79"/>
        <end position="91"/>
    </location>
</feature>
<accession>A0A101LWK7</accession>
<reference evidence="2" key="1">
    <citation type="journal article" date="2015" name="Genome Biol. Evol.">
        <title>Organellar Genomes of White Spruce (Picea glauca): Assembly and Annotation.</title>
        <authorList>
            <person name="Jackman S.D."/>
            <person name="Warren R.L."/>
            <person name="Gibb E.A."/>
            <person name="Vandervalk B.P."/>
            <person name="Mohamadi H."/>
            <person name="Chu J."/>
            <person name="Raymond A."/>
            <person name="Pleasance S."/>
            <person name="Coope R."/>
            <person name="Wildung M.R."/>
            <person name="Ritland C.E."/>
            <person name="Bousquet J."/>
            <person name="Jones S.J."/>
            <person name="Bohlmann J."/>
            <person name="Birol I."/>
        </authorList>
    </citation>
    <scope>NUCLEOTIDE SEQUENCE [LARGE SCALE GENOMIC DNA]</scope>
    <source>
        <tissue evidence="2">Flushing bud</tissue>
    </source>
</reference>
<dbReference type="EMBL" id="LKAM01000010">
    <property type="protein sequence ID" value="KUM46666.1"/>
    <property type="molecule type" value="Genomic_DNA"/>
</dbReference>
<sequence length="91" mass="10329">MSSFTRDIWIPKMPYLLYRSQLCMPMVEETITQPLSSKLSNQSSHPRRKSSRRPIEEPGKRISHLSEPGSDPSSPAPPGKERDKSRYLSSG</sequence>
<dbReference type="AlphaFoldDB" id="A0A101LWK7"/>
<keyword evidence="2" id="KW-0496">Mitochondrion</keyword>